<proteinExistence type="predicted"/>
<dbReference type="EMBL" id="JANUGP010000004">
    <property type="protein sequence ID" value="MCS0601116.1"/>
    <property type="molecule type" value="Genomic_DNA"/>
</dbReference>
<organism evidence="1 2">
    <name type="scientific">Streptomyces pyxinicus</name>
    <dbReference type="NCBI Taxonomy" id="2970331"/>
    <lineage>
        <taxon>Bacteria</taxon>
        <taxon>Bacillati</taxon>
        <taxon>Actinomycetota</taxon>
        <taxon>Actinomycetes</taxon>
        <taxon>Kitasatosporales</taxon>
        <taxon>Streptomycetaceae</taxon>
        <taxon>Streptomyces</taxon>
    </lineage>
</organism>
<protein>
    <recommendedName>
        <fullName evidence="3">Acetyltransferase</fullName>
    </recommendedName>
</protein>
<name>A0ABT2AXZ3_9ACTN</name>
<evidence type="ECO:0000313" key="1">
    <source>
        <dbReference type="EMBL" id="MCS0601116.1"/>
    </source>
</evidence>
<comment type="caution">
    <text evidence="1">The sequence shown here is derived from an EMBL/GenBank/DDBJ whole genome shotgun (WGS) entry which is preliminary data.</text>
</comment>
<sequence>MISFTSAARYKAALRSARAGSDRIAAATSKPEEMPEDARYFLTDDSQAGFGVTPDGTLIGLFSRVKGRGDTLVNAAIREGARLLDCFDGFLPSYYQGYGFRETERVPNWTAGEPDVVFMSLSM</sequence>
<dbReference type="RefSeq" id="WP_258777483.1">
    <property type="nucleotide sequence ID" value="NZ_JANUGP010000004.1"/>
</dbReference>
<gene>
    <name evidence="1" type="ORF">NX794_07710</name>
</gene>
<accession>A0ABT2AXZ3</accession>
<evidence type="ECO:0008006" key="3">
    <source>
        <dbReference type="Google" id="ProtNLM"/>
    </source>
</evidence>
<reference evidence="1 2" key="1">
    <citation type="submission" date="2022-08" db="EMBL/GenBank/DDBJ databases">
        <authorList>
            <person name="Somphong A."/>
            <person name="Phongsopitanun W."/>
        </authorList>
    </citation>
    <scope>NUCLEOTIDE SEQUENCE [LARGE SCALE GENOMIC DNA]</scope>
    <source>
        <strain evidence="1 2">LP11</strain>
    </source>
</reference>
<evidence type="ECO:0000313" key="2">
    <source>
        <dbReference type="Proteomes" id="UP001205612"/>
    </source>
</evidence>
<keyword evidence="2" id="KW-1185">Reference proteome</keyword>
<dbReference type="Proteomes" id="UP001205612">
    <property type="component" value="Unassembled WGS sequence"/>
</dbReference>